<name>A0AAD9WK20_9ROSI</name>
<gene>
    <name evidence="2" type="ORF">Ddye_028826</name>
</gene>
<dbReference type="Pfam" id="PF14244">
    <property type="entry name" value="Retrotran_gag_3"/>
    <property type="match status" value="1"/>
</dbReference>
<proteinExistence type="predicted"/>
<protein>
    <recommendedName>
        <fullName evidence="1">Retrotransposon Copia-like N-terminal domain-containing protein</fullName>
    </recommendedName>
</protein>
<dbReference type="InterPro" id="IPR029472">
    <property type="entry name" value="Copia-like_N"/>
</dbReference>
<reference evidence="2" key="1">
    <citation type="journal article" date="2023" name="Plant J.">
        <title>Genome sequences and population genomics provide insights into the demographic history, inbreeding, and mutation load of two 'living fossil' tree species of Dipteronia.</title>
        <authorList>
            <person name="Feng Y."/>
            <person name="Comes H.P."/>
            <person name="Chen J."/>
            <person name="Zhu S."/>
            <person name="Lu R."/>
            <person name="Zhang X."/>
            <person name="Li P."/>
            <person name="Qiu J."/>
            <person name="Olsen K.M."/>
            <person name="Qiu Y."/>
        </authorList>
    </citation>
    <scope>NUCLEOTIDE SEQUENCE</scope>
    <source>
        <strain evidence="2">KIB01</strain>
    </source>
</reference>
<organism evidence="2 3">
    <name type="scientific">Dipteronia dyeriana</name>
    <dbReference type="NCBI Taxonomy" id="168575"/>
    <lineage>
        <taxon>Eukaryota</taxon>
        <taxon>Viridiplantae</taxon>
        <taxon>Streptophyta</taxon>
        <taxon>Embryophyta</taxon>
        <taxon>Tracheophyta</taxon>
        <taxon>Spermatophyta</taxon>
        <taxon>Magnoliopsida</taxon>
        <taxon>eudicotyledons</taxon>
        <taxon>Gunneridae</taxon>
        <taxon>Pentapetalae</taxon>
        <taxon>rosids</taxon>
        <taxon>malvids</taxon>
        <taxon>Sapindales</taxon>
        <taxon>Sapindaceae</taxon>
        <taxon>Hippocastanoideae</taxon>
        <taxon>Acereae</taxon>
        <taxon>Dipteronia</taxon>
    </lineage>
</organism>
<evidence type="ECO:0000259" key="1">
    <source>
        <dbReference type="Pfam" id="PF14244"/>
    </source>
</evidence>
<feature type="domain" description="Retrotransposon Copia-like N-terminal" evidence="1">
    <location>
        <begin position="40"/>
        <end position="85"/>
    </location>
</feature>
<comment type="caution">
    <text evidence="2">The sequence shown here is derived from an EMBL/GenBank/DDBJ whole genome shotgun (WGS) entry which is preliminary data.</text>
</comment>
<evidence type="ECO:0000313" key="2">
    <source>
        <dbReference type="EMBL" id="KAK2634034.1"/>
    </source>
</evidence>
<dbReference type="Proteomes" id="UP001280121">
    <property type="component" value="Unassembled WGS sequence"/>
</dbReference>
<evidence type="ECO:0000313" key="3">
    <source>
        <dbReference type="Proteomes" id="UP001280121"/>
    </source>
</evidence>
<dbReference type="PANTHER" id="PTHR37610:SF100">
    <property type="entry name" value="COPIA-LIKE POLYPROTEIN_RETROTRANSPOSON"/>
    <property type="match status" value="1"/>
</dbReference>
<keyword evidence="3" id="KW-1185">Reference proteome</keyword>
<dbReference type="PANTHER" id="PTHR37610">
    <property type="entry name" value="CCHC-TYPE DOMAIN-CONTAINING PROTEIN"/>
    <property type="match status" value="1"/>
</dbReference>
<dbReference type="AlphaFoldDB" id="A0AAD9WK20"/>
<sequence length="95" mass="10512">MAASIRLHVHLLLSTSSSSPLPTTHSSDLKDSFCPFYVDHCDNAASVVVTSPLDWSNYHFWSRSMKCALRLKNKIGFINGTYCEPDSSSDPLHAP</sequence>
<accession>A0AAD9WK20</accession>
<dbReference type="EMBL" id="JANJYI010000009">
    <property type="protein sequence ID" value="KAK2634034.1"/>
    <property type="molecule type" value="Genomic_DNA"/>
</dbReference>